<feature type="chain" id="PRO_5016585440" evidence="3">
    <location>
        <begin position="24"/>
        <end position="532"/>
    </location>
</feature>
<dbReference type="AlphaFoldDB" id="A0A356LDH7"/>
<dbReference type="InterPro" id="IPR039424">
    <property type="entry name" value="SBP_5"/>
</dbReference>
<proteinExistence type="inferred from homology"/>
<dbReference type="EMBL" id="DOEK01000013">
    <property type="protein sequence ID" value="HBP29027.1"/>
    <property type="molecule type" value="Genomic_DNA"/>
</dbReference>
<evidence type="ECO:0000256" key="3">
    <source>
        <dbReference type="SAM" id="SignalP"/>
    </source>
</evidence>
<dbReference type="GO" id="GO:0043190">
    <property type="term" value="C:ATP-binding cassette (ABC) transporter complex"/>
    <property type="evidence" value="ECO:0007669"/>
    <property type="project" value="InterPro"/>
</dbReference>
<dbReference type="CDD" id="cd08493">
    <property type="entry name" value="PBP2_DppA_like"/>
    <property type="match status" value="1"/>
</dbReference>
<protein>
    <submittedName>
        <fullName evidence="5">ABC transporter substrate-binding protein</fullName>
    </submittedName>
</protein>
<dbReference type="Gene3D" id="3.90.76.10">
    <property type="entry name" value="Dipeptide-binding Protein, Domain 1"/>
    <property type="match status" value="1"/>
</dbReference>
<dbReference type="SUPFAM" id="SSF53850">
    <property type="entry name" value="Periplasmic binding protein-like II"/>
    <property type="match status" value="1"/>
</dbReference>
<name>A0A356LDH7_9BURK</name>
<evidence type="ECO:0000256" key="2">
    <source>
        <dbReference type="ARBA" id="ARBA00022729"/>
    </source>
</evidence>
<gene>
    <name evidence="5" type="ORF">DD666_06395</name>
</gene>
<dbReference type="GO" id="GO:0030288">
    <property type="term" value="C:outer membrane-bounded periplasmic space"/>
    <property type="evidence" value="ECO:0007669"/>
    <property type="project" value="TreeGrafter"/>
</dbReference>
<feature type="signal peptide" evidence="3">
    <location>
        <begin position="1"/>
        <end position="23"/>
    </location>
</feature>
<evidence type="ECO:0000259" key="4">
    <source>
        <dbReference type="Pfam" id="PF00496"/>
    </source>
</evidence>
<dbReference type="Gene3D" id="3.40.190.10">
    <property type="entry name" value="Periplasmic binding protein-like II"/>
    <property type="match status" value="1"/>
</dbReference>
<sequence>MKINATRMVLIALLGGLATTAQAAGTLVYCSEGSPAGFDTAQYSAGTDFDVSAETVYNGLVGFERGSTEVIPALAEKWDVSEDGLVYTFHLRPGVKFQTSRFFTPTRGLTADDVVYTFERMMSKDHPFRKAYPTEFPYFTDMGMDKNLKSVEKVDDNTVKFTLNEVDAAFVQNMAMPFAIIHSKEYMEKLLADGKPEMINQQPLGTGPFIFERYQKDAQIRYKANKDYWDKAEGPLVDNLIFAITKDPSVRAQKLKANECQLASYPLPADVERLKQDPNLKVQSNPGFNVGFIYYNTEKEQLKKPEVRIALDMAINKPAIIKAVYGGQGVLADGPMPSSQWSYDDTIKSRPTDVAKAKELLAQAGYPDGFDMGLWSLPVVRPYNPNGRLMAEMIQSDWAKIGVKVNISTYEWGEYLKRAKQGTHDAIMVGWTGDNGDPDNWLGNLLSCNSVGGVNYSRFCYKPFDDLVVKAKRVTDKQERTKLYKEAQKIFHEQMPMSPIGTSIVNVPMNKKVEGFKISPFGLFQFYGVSLK</sequence>
<dbReference type="Gene3D" id="3.10.105.10">
    <property type="entry name" value="Dipeptide-binding Protein, Domain 3"/>
    <property type="match status" value="1"/>
</dbReference>
<reference evidence="5 6" key="1">
    <citation type="journal article" date="2018" name="Nat. Biotechnol.">
        <title>A standardized bacterial taxonomy based on genome phylogeny substantially revises the tree of life.</title>
        <authorList>
            <person name="Parks D.H."/>
            <person name="Chuvochina M."/>
            <person name="Waite D.W."/>
            <person name="Rinke C."/>
            <person name="Skarshewski A."/>
            <person name="Chaumeil P.A."/>
            <person name="Hugenholtz P."/>
        </authorList>
    </citation>
    <scope>NUCLEOTIDE SEQUENCE [LARGE SCALE GENOMIC DNA]</scope>
    <source>
        <strain evidence="5">UBA10707</strain>
    </source>
</reference>
<organism evidence="5 6">
    <name type="scientific">Advenella kashmirensis</name>
    <dbReference type="NCBI Taxonomy" id="310575"/>
    <lineage>
        <taxon>Bacteria</taxon>
        <taxon>Pseudomonadati</taxon>
        <taxon>Pseudomonadota</taxon>
        <taxon>Betaproteobacteria</taxon>
        <taxon>Burkholderiales</taxon>
        <taxon>Alcaligenaceae</taxon>
    </lineage>
</organism>
<dbReference type="InterPro" id="IPR030678">
    <property type="entry name" value="Peptide/Ni-bd"/>
</dbReference>
<dbReference type="InterPro" id="IPR000914">
    <property type="entry name" value="SBP_5_dom"/>
</dbReference>
<dbReference type="PANTHER" id="PTHR30290">
    <property type="entry name" value="PERIPLASMIC BINDING COMPONENT OF ABC TRANSPORTER"/>
    <property type="match status" value="1"/>
</dbReference>
<evidence type="ECO:0000313" key="5">
    <source>
        <dbReference type="EMBL" id="HBP29027.1"/>
    </source>
</evidence>
<feature type="domain" description="Solute-binding protein family 5" evidence="4">
    <location>
        <begin position="69"/>
        <end position="450"/>
    </location>
</feature>
<dbReference type="PANTHER" id="PTHR30290:SF38">
    <property type="entry name" value="D,D-DIPEPTIDE-BINDING PERIPLASMIC PROTEIN DDPA-RELATED"/>
    <property type="match status" value="1"/>
</dbReference>
<evidence type="ECO:0000313" key="6">
    <source>
        <dbReference type="Proteomes" id="UP000264036"/>
    </source>
</evidence>
<dbReference type="GO" id="GO:0042938">
    <property type="term" value="P:dipeptide transport"/>
    <property type="evidence" value="ECO:0007669"/>
    <property type="project" value="TreeGrafter"/>
</dbReference>
<accession>A0A356LDH7</accession>
<comment type="similarity">
    <text evidence="1">Belongs to the bacterial solute-binding protein 5 family.</text>
</comment>
<evidence type="ECO:0000256" key="1">
    <source>
        <dbReference type="ARBA" id="ARBA00005695"/>
    </source>
</evidence>
<dbReference type="PIRSF" id="PIRSF002741">
    <property type="entry name" value="MppA"/>
    <property type="match status" value="1"/>
</dbReference>
<dbReference type="FunFam" id="3.40.190.10:FF:000036">
    <property type="entry name" value="Dipeptide ABC transporter, substrate-binding protein"/>
    <property type="match status" value="1"/>
</dbReference>
<keyword evidence="2 3" id="KW-0732">Signal</keyword>
<dbReference type="Pfam" id="PF00496">
    <property type="entry name" value="SBP_bac_5"/>
    <property type="match status" value="1"/>
</dbReference>
<comment type="caution">
    <text evidence="5">The sequence shown here is derived from an EMBL/GenBank/DDBJ whole genome shotgun (WGS) entry which is preliminary data.</text>
</comment>
<dbReference type="Proteomes" id="UP000264036">
    <property type="component" value="Unassembled WGS sequence"/>
</dbReference>
<dbReference type="GO" id="GO:1904680">
    <property type="term" value="F:peptide transmembrane transporter activity"/>
    <property type="evidence" value="ECO:0007669"/>
    <property type="project" value="TreeGrafter"/>
</dbReference>